<evidence type="ECO:0000256" key="1">
    <source>
        <dbReference type="SAM" id="MobiDB-lite"/>
    </source>
</evidence>
<feature type="region of interest" description="Disordered" evidence="1">
    <location>
        <begin position="288"/>
        <end position="332"/>
    </location>
</feature>
<organism evidence="2 3">
    <name type="scientific">Seiridium unicorne</name>
    <dbReference type="NCBI Taxonomy" id="138068"/>
    <lineage>
        <taxon>Eukaryota</taxon>
        <taxon>Fungi</taxon>
        <taxon>Dikarya</taxon>
        <taxon>Ascomycota</taxon>
        <taxon>Pezizomycotina</taxon>
        <taxon>Sordariomycetes</taxon>
        <taxon>Xylariomycetidae</taxon>
        <taxon>Amphisphaeriales</taxon>
        <taxon>Sporocadaceae</taxon>
        <taxon>Seiridium</taxon>
    </lineage>
</organism>
<gene>
    <name evidence="2" type="ORF">SUNI508_08344</name>
</gene>
<accession>A0ABR2UU17</accession>
<evidence type="ECO:0000313" key="3">
    <source>
        <dbReference type="Proteomes" id="UP001408356"/>
    </source>
</evidence>
<dbReference type="EMBL" id="JARVKF010000393">
    <property type="protein sequence ID" value="KAK9418150.1"/>
    <property type="molecule type" value="Genomic_DNA"/>
</dbReference>
<reference evidence="2 3" key="1">
    <citation type="journal article" date="2024" name="J. Plant Pathol.">
        <title>Sequence and assembly of the genome of Seiridium unicorne, isolate CBS 538.82, causal agent of cypress canker disease.</title>
        <authorList>
            <person name="Scali E."/>
            <person name="Rocca G.D."/>
            <person name="Danti R."/>
            <person name="Garbelotto M."/>
            <person name="Barberini S."/>
            <person name="Baroncelli R."/>
            <person name="Emiliani G."/>
        </authorList>
    </citation>
    <scope>NUCLEOTIDE SEQUENCE [LARGE SCALE GENOMIC DNA]</scope>
    <source>
        <strain evidence="2 3">BM-138-508</strain>
    </source>
</reference>
<protein>
    <submittedName>
        <fullName evidence="2">Uncharacterized protein</fullName>
    </submittedName>
</protein>
<comment type="caution">
    <text evidence="2">The sequence shown here is derived from an EMBL/GenBank/DDBJ whole genome shotgun (WGS) entry which is preliminary data.</text>
</comment>
<evidence type="ECO:0000313" key="2">
    <source>
        <dbReference type="EMBL" id="KAK9418150.1"/>
    </source>
</evidence>
<sequence length="358" mass="39195">MSCQLSPSPVAVATKKTVTPTRRAVEYLKGTWRRVIKTPKTTARHLQISSPIPIGRPAGVCLDRTQLNDVVDDDDLTIIPSNISHGASMSSSQPSPVIQDSDWRHFTDTPIQTSPSTFLGSWSKSLHPSGGLVRSRSSSVLTTSFSIVDSVHSARSKCNVSEVEGGLHPYATPPNSAINRSKKTSFLRRREMPQDSNDDSSVSVVTPTPAVRPPHRSLHRRVSDSIIGTATIADLDKLTGDIHMEDESGSRSRLVSADVSDKWSFVSVRGESTTNDLLQYDTHDLPASKRRKVSTTSIQENQYKTSIKKEAEPRPGRPDTPRNHPRYSGFYTLDPNRRVLNTAHGPAVLMSSSPGVLV</sequence>
<proteinExistence type="predicted"/>
<feature type="compositionally biased region" description="Polar residues" evidence="1">
    <location>
        <begin position="294"/>
        <end position="305"/>
    </location>
</feature>
<name>A0ABR2UU17_9PEZI</name>
<feature type="region of interest" description="Disordered" evidence="1">
    <location>
        <begin position="188"/>
        <end position="218"/>
    </location>
</feature>
<feature type="compositionally biased region" description="Basic and acidic residues" evidence="1">
    <location>
        <begin position="307"/>
        <end position="322"/>
    </location>
</feature>
<keyword evidence="3" id="KW-1185">Reference proteome</keyword>
<dbReference type="Proteomes" id="UP001408356">
    <property type="component" value="Unassembled WGS sequence"/>
</dbReference>